<proteinExistence type="predicted"/>
<feature type="compositionally biased region" description="Low complexity" evidence="1">
    <location>
        <begin position="1"/>
        <end position="14"/>
    </location>
</feature>
<evidence type="ECO:0000313" key="3">
    <source>
        <dbReference type="WBParaSite" id="Hba_15003"/>
    </source>
</evidence>
<dbReference type="AlphaFoldDB" id="A0A1I7XBE2"/>
<protein>
    <submittedName>
        <fullName evidence="3">Remorin_C domain-containing protein</fullName>
    </submittedName>
</protein>
<sequence length="236" mass="26671">MSSCSLSAPSSCESGKPCAEGPSTSQAAFPGYAQPLITCQPSPALAGSVPSSREATSPPETAGTDFAYFTTELANQAALEYEMERFESLLEWRHSKYRMRKEHEKDKLEQLILLADTAEVERKAAKRKIEDRPEVEPKKPYTDSNQTQSTIKKDEENPLRKMEMMTNSCTFNTSSCINEVIETPANGMGIKKDDRSAKLEKLGEMERQFEIEHRRAEWEREVQAHQVGTKFHILLY</sequence>
<evidence type="ECO:0000313" key="2">
    <source>
        <dbReference type="Proteomes" id="UP000095283"/>
    </source>
</evidence>
<feature type="compositionally biased region" description="Basic and acidic residues" evidence="1">
    <location>
        <begin position="124"/>
        <end position="141"/>
    </location>
</feature>
<feature type="region of interest" description="Disordered" evidence="1">
    <location>
        <begin position="1"/>
        <end position="25"/>
    </location>
</feature>
<dbReference type="WBParaSite" id="Hba_15003">
    <property type="protein sequence ID" value="Hba_15003"/>
    <property type="gene ID" value="Hba_15003"/>
</dbReference>
<organism evidence="2 3">
    <name type="scientific">Heterorhabditis bacteriophora</name>
    <name type="common">Entomopathogenic nematode worm</name>
    <dbReference type="NCBI Taxonomy" id="37862"/>
    <lineage>
        <taxon>Eukaryota</taxon>
        <taxon>Metazoa</taxon>
        <taxon>Ecdysozoa</taxon>
        <taxon>Nematoda</taxon>
        <taxon>Chromadorea</taxon>
        <taxon>Rhabditida</taxon>
        <taxon>Rhabditina</taxon>
        <taxon>Rhabditomorpha</taxon>
        <taxon>Strongyloidea</taxon>
        <taxon>Heterorhabditidae</taxon>
        <taxon>Heterorhabditis</taxon>
    </lineage>
</organism>
<name>A0A1I7XBE2_HETBA</name>
<dbReference type="Proteomes" id="UP000095283">
    <property type="component" value="Unplaced"/>
</dbReference>
<reference evidence="3" key="1">
    <citation type="submission" date="2016-11" db="UniProtKB">
        <authorList>
            <consortium name="WormBaseParasite"/>
        </authorList>
    </citation>
    <scope>IDENTIFICATION</scope>
</reference>
<accession>A0A1I7XBE2</accession>
<evidence type="ECO:0000256" key="1">
    <source>
        <dbReference type="SAM" id="MobiDB-lite"/>
    </source>
</evidence>
<feature type="region of interest" description="Disordered" evidence="1">
    <location>
        <begin position="124"/>
        <end position="152"/>
    </location>
</feature>
<keyword evidence="2" id="KW-1185">Reference proteome</keyword>
<feature type="region of interest" description="Disordered" evidence="1">
    <location>
        <begin position="43"/>
        <end position="64"/>
    </location>
</feature>
<feature type="compositionally biased region" description="Polar residues" evidence="1">
    <location>
        <begin position="49"/>
        <end position="59"/>
    </location>
</feature>